<dbReference type="NCBIfam" id="NF006739">
    <property type="entry name" value="PRK09267.1-5"/>
    <property type="match status" value="1"/>
</dbReference>
<feature type="domain" description="Flavodoxin-like" evidence="9">
    <location>
        <begin position="4"/>
        <end position="164"/>
    </location>
</feature>
<dbReference type="OrthoDB" id="9790745at2"/>
<dbReference type="GO" id="GO:0009055">
    <property type="term" value="F:electron transfer activity"/>
    <property type="evidence" value="ECO:0007669"/>
    <property type="project" value="UniProtKB-UniRule"/>
</dbReference>
<dbReference type="Proteomes" id="UP000270673">
    <property type="component" value="Chromosome"/>
</dbReference>
<comment type="cofactor">
    <cofactor evidence="1 8">
        <name>FMN</name>
        <dbReference type="ChEBI" id="CHEBI:58210"/>
    </cofactor>
</comment>
<dbReference type="InterPro" id="IPR001226">
    <property type="entry name" value="Flavodoxin_CS"/>
</dbReference>
<dbReference type="AlphaFoldDB" id="A0A3Q9ISI6"/>
<dbReference type="EMBL" id="CP032819">
    <property type="protein sequence ID" value="AZS31786.1"/>
    <property type="molecule type" value="Genomic_DNA"/>
</dbReference>
<evidence type="ECO:0000256" key="7">
    <source>
        <dbReference type="ARBA" id="ARBA00023231"/>
    </source>
</evidence>
<evidence type="ECO:0000256" key="2">
    <source>
        <dbReference type="ARBA" id="ARBA00005267"/>
    </source>
</evidence>
<sequence length="168" mass="17835">MKKVGIFYGSTTGATEGVAETIASRLGVANEDIHNVGTTKVDEVDKYDVLLLGSSTWGIGELQDDWNDFLDKLKAKKLSGKTVAIFGCGDSASFGGSFCSAIGIIYNELQGSGCQFAGSVDTDGYSYDSSEACVDGQFVGLPLDESNESDQTDKRIDTWISGLKQVIC</sequence>
<comment type="function">
    <text evidence="8">Low-potential electron donor to a number of redox enzymes.</text>
</comment>
<dbReference type="InterPro" id="IPR010086">
    <property type="entry name" value="Flavodoxin_lc"/>
</dbReference>
<dbReference type="PROSITE" id="PS00201">
    <property type="entry name" value="FLAVODOXIN"/>
    <property type="match status" value="1"/>
</dbReference>
<dbReference type="RefSeq" id="WP_106624209.1">
    <property type="nucleotide sequence ID" value="NZ_CP032819.1"/>
</dbReference>
<evidence type="ECO:0000256" key="6">
    <source>
        <dbReference type="ARBA" id="ARBA00022982"/>
    </source>
</evidence>
<keyword evidence="5 8" id="KW-0288">FMN</keyword>
<dbReference type="Gene3D" id="3.40.50.360">
    <property type="match status" value="1"/>
</dbReference>
<dbReference type="InterPro" id="IPR008254">
    <property type="entry name" value="Flavodoxin/NO_synth"/>
</dbReference>
<evidence type="ECO:0000256" key="4">
    <source>
        <dbReference type="ARBA" id="ARBA00022630"/>
    </source>
</evidence>
<evidence type="ECO:0000313" key="11">
    <source>
        <dbReference type="Proteomes" id="UP000270673"/>
    </source>
</evidence>
<evidence type="ECO:0000256" key="5">
    <source>
        <dbReference type="ARBA" id="ARBA00022643"/>
    </source>
</evidence>
<dbReference type="SUPFAM" id="SSF52218">
    <property type="entry name" value="Flavoproteins"/>
    <property type="match status" value="1"/>
</dbReference>
<dbReference type="Pfam" id="PF00258">
    <property type="entry name" value="Flavodoxin_1"/>
    <property type="match status" value="1"/>
</dbReference>
<keyword evidence="4 8" id="KW-0285">Flavoprotein</keyword>
<dbReference type="NCBIfam" id="NF006738">
    <property type="entry name" value="PRK09267.1-4"/>
    <property type="match status" value="1"/>
</dbReference>
<dbReference type="NCBIfam" id="TIGR01752">
    <property type="entry name" value="flav_long"/>
    <property type="match status" value="1"/>
</dbReference>
<dbReference type="PANTHER" id="PTHR42809:SF1">
    <property type="entry name" value="FLAVODOXIN 1"/>
    <property type="match status" value="1"/>
</dbReference>
<name>A0A3Q9ISI6_9BACT</name>
<dbReference type="PIRSF" id="PIRSF038996">
    <property type="entry name" value="FldA"/>
    <property type="match status" value="1"/>
</dbReference>
<dbReference type="GO" id="GO:0010181">
    <property type="term" value="F:FMN binding"/>
    <property type="evidence" value="ECO:0007669"/>
    <property type="project" value="UniProtKB-UniRule"/>
</dbReference>
<evidence type="ECO:0000313" key="10">
    <source>
        <dbReference type="EMBL" id="AZS31786.1"/>
    </source>
</evidence>
<keyword evidence="7" id="KW-0535">Nitrogen fixation</keyword>
<dbReference type="PRINTS" id="PR00369">
    <property type="entry name" value="FLAVODOXIN"/>
</dbReference>
<reference evidence="10 11" key="1">
    <citation type="submission" date="2018-10" db="EMBL/GenBank/DDBJ databases">
        <title>Butyricimonas faecalis sp. nov., isolated from human faeces and emended description of the genus Butyricimonas.</title>
        <authorList>
            <person name="Le Roy T."/>
            <person name="Van der Smissen P."/>
            <person name="Paquot A."/>
            <person name="Delzenne N."/>
            <person name="Muccioli G."/>
            <person name="Collet J.-F."/>
            <person name="Cani P.D."/>
        </authorList>
    </citation>
    <scope>NUCLEOTIDE SEQUENCE [LARGE SCALE GENOMIC DNA]</scope>
    <source>
        <strain evidence="10 11">H184</strain>
    </source>
</reference>
<gene>
    <name evidence="10" type="primary">fldA</name>
    <name evidence="10" type="ORF">D8S85_21040</name>
</gene>
<keyword evidence="3 8" id="KW-0813">Transport</keyword>
<evidence type="ECO:0000256" key="1">
    <source>
        <dbReference type="ARBA" id="ARBA00001917"/>
    </source>
</evidence>
<dbReference type="PROSITE" id="PS50902">
    <property type="entry name" value="FLAVODOXIN_LIKE"/>
    <property type="match status" value="1"/>
</dbReference>
<evidence type="ECO:0000256" key="8">
    <source>
        <dbReference type="PIRNR" id="PIRNR038996"/>
    </source>
</evidence>
<dbReference type="InterPro" id="IPR029039">
    <property type="entry name" value="Flavoprotein-like_sf"/>
</dbReference>
<dbReference type="PANTHER" id="PTHR42809">
    <property type="entry name" value="FLAVODOXIN 2"/>
    <property type="match status" value="1"/>
</dbReference>
<dbReference type="InterPro" id="IPR050619">
    <property type="entry name" value="Flavodoxin"/>
</dbReference>
<accession>A0A3Q9ISI6</accession>
<proteinExistence type="inferred from homology"/>
<organism evidence="10 11">
    <name type="scientific">Butyricimonas faecalis</name>
    <dbReference type="NCBI Taxonomy" id="2093856"/>
    <lineage>
        <taxon>Bacteria</taxon>
        <taxon>Pseudomonadati</taxon>
        <taxon>Bacteroidota</taxon>
        <taxon>Bacteroidia</taxon>
        <taxon>Bacteroidales</taxon>
        <taxon>Odoribacteraceae</taxon>
        <taxon>Butyricimonas</taxon>
    </lineage>
</organism>
<dbReference type="InterPro" id="IPR001094">
    <property type="entry name" value="Flavdoxin-like"/>
</dbReference>
<keyword evidence="11" id="KW-1185">Reference proteome</keyword>
<keyword evidence="6 8" id="KW-0249">Electron transport</keyword>
<evidence type="ECO:0000259" key="9">
    <source>
        <dbReference type="PROSITE" id="PS50902"/>
    </source>
</evidence>
<evidence type="ECO:0000256" key="3">
    <source>
        <dbReference type="ARBA" id="ARBA00022448"/>
    </source>
</evidence>
<comment type="similarity">
    <text evidence="2 8">Belongs to the flavodoxin family.</text>
</comment>
<protein>
    <recommendedName>
        <fullName evidence="8">Flavodoxin</fullName>
    </recommendedName>
</protein>
<dbReference type="KEGG" id="buy:D8S85_21040"/>